<dbReference type="SUPFAM" id="SSF51569">
    <property type="entry name" value="Aldolase"/>
    <property type="match status" value="1"/>
</dbReference>
<keyword evidence="2" id="KW-1185">Reference proteome</keyword>
<proteinExistence type="predicted"/>
<comment type="caution">
    <text evidence="1">The sequence shown here is derived from an EMBL/GenBank/DDBJ whole genome shotgun (WGS) entry which is preliminary data.</text>
</comment>
<dbReference type="InterPro" id="IPR013785">
    <property type="entry name" value="Aldolase_TIM"/>
</dbReference>
<dbReference type="EMBL" id="SRHE01000314">
    <property type="protein sequence ID" value="TWW09308.1"/>
    <property type="molecule type" value="Genomic_DNA"/>
</dbReference>
<dbReference type="Gene3D" id="3.20.20.70">
    <property type="entry name" value="Aldolase class I"/>
    <property type="match status" value="1"/>
</dbReference>
<protein>
    <submittedName>
        <fullName evidence="1">Sialic acid synthase</fullName>
    </submittedName>
</protein>
<reference evidence="1 2" key="2">
    <citation type="submission" date="2019-08" db="EMBL/GenBank/DDBJ databases">
        <authorList>
            <person name="Henke P."/>
        </authorList>
    </citation>
    <scope>NUCLEOTIDE SEQUENCE [LARGE SCALE GENOMIC DNA]</scope>
    <source>
        <strain evidence="1">Phe10_nw2017</strain>
    </source>
</reference>
<gene>
    <name evidence="1" type="ORF">E3A20_15610</name>
</gene>
<accession>A0A5C6M3Y1</accession>
<sequence length="63" mass="6889">MLVIFKNNNYYMNTLKDLGIHTKSNVFIIAEIGLNHGGSLTTAKALIDSAVRAVLSLKSKQVI</sequence>
<evidence type="ECO:0000313" key="2">
    <source>
        <dbReference type="Proteomes" id="UP000321083"/>
    </source>
</evidence>
<evidence type="ECO:0000313" key="1">
    <source>
        <dbReference type="EMBL" id="TWW09308.1"/>
    </source>
</evidence>
<dbReference type="AlphaFoldDB" id="A0A5C6M3Y1"/>
<dbReference type="Proteomes" id="UP000321083">
    <property type="component" value="Unassembled WGS sequence"/>
</dbReference>
<name>A0A5C6M3Y1_9PLAN</name>
<reference evidence="1 2" key="1">
    <citation type="submission" date="2019-08" db="EMBL/GenBank/DDBJ databases">
        <title>100 year-old enigma solved: identification of Planctomyces bekefii, the type genus and species of the phylum Planctomycetes.</title>
        <authorList>
            <person name="Svetlana D.N."/>
            <person name="Overmann J."/>
        </authorList>
    </citation>
    <scope>NUCLEOTIDE SEQUENCE [LARGE SCALE GENOMIC DNA]</scope>
    <source>
        <strain evidence="1">Phe10_nw2017</strain>
    </source>
</reference>
<organism evidence="1 2">
    <name type="scientific">Planctomyces bekefii</name>
    <dbReference type="NCBI Taxonomy" id="1653850"/>
    <lineage>
        <taxon>Bacteria</taxon>
        <taxon>Pseudomonadati</taxon>
        <taxon>Planctomycetota</taxon>
        <taxon>Planctomycetia</taxon>
        <taxon>Planctomycetales</taxon>
        <taxon>Planctomycetaceae</taxon>
        <taxon>Planctomyces</taxon>
    </lineage>
</organism>